<dbReference type="AlphaFoldDB" id="A0A1A7ZGC0"/>
<dbReference type="Pfam" id="PF00229">
    <property type="entry name" value="TNF"/>
    <property type="match status" value="1"/>
</dbReference>
<sequence length="270" mass="30103">MSCDQRYPLPQVFLVDEGGGSHHPSQPPNLIPCWSFPPAVERMRSREKSRGCMGISPGLAMVVLMLFLLAFAALGFEGWQILQIQKKIKDVPWKKVEPEPATDFHAPLKQIGLHKPELSGEDTTDRPAAHVIGRIGPIPGKTLRWESRTGQAFVSGGVSYKVEDGALQVNETGLYHIYSRVELIFKGCTSTSSFDDSIFVRRAGHHSPLTLMEAHRAGFCPQTAGRSWTTESYLGATLHLKIHDKVYVNVSRPEYLSHTHYANFFGLHKI</sequence>
<dbReference type="GO" id="GO:0008625">
    <property type="term" value="P:extrinsic apoptotic signaling pathway via death domain receptors"/>
    <property type="evidence" value="ECO:0007669"/>
    <property type="project" value="TreeGrafter"/>
</dbReference>
<dbReference type="GO" id="GO:0005164">
    <property type="term" value="F:tumor necrosis factor receptor binding"/>
    <property type="evidence" value="ECO:0007669"/>
    <property type="project" value="InterPro"/>
</dbReference>
<dbReference type="CDD" id="cd00184">
    <property type="entry name" value="TNF"/>
    <property type="match status" value="1"/>
</dbReference>
<comment type="similarity">
    <text evidence="2">Belongs to the tumor necrosis factor family.</text>
</comment>
<proteinExistence type="inferred from homology"/>
<dbReference type="Gene3D" id="2.60.120.40">
    <property type="match status" value="1"/>
</dbReference>
<name>A0A1A7ZGC0_NOTFU</name>
<evidence type="ECO:0000256" key="5">
    <source>
        <dbReference type="SAM" id="Phobius"/>
    </source>
</evidence>
<reference evidence="7" key="1">
    <citation type="submission" date="2016-05" db="EMBL/GenBank/DDBJ databases">
        <authorList>
            <person name="Lavstsen T."/>
            <person name="Jespersen J.S."/>
        </authorList>
    </citation>
    <scope>NUCLEOTIDE SEQUENCE</scope>
    <source>
        <tissue evidence="7">Brain</tissue>
    </source>
</reference>
<keyword evidence="3" id="KW-0202">Cytokine</keyword>
<protein>
    <submittedName>
        <fullName evidence="7">Fas ligand (TNF superfamily, member 6)</fullName>
    </submittedName>
</protein>
<reference evidence="7" key="2">
    <citation type="submission" date="2016-06" db="EMBL/GenBank/DDBJ databases">
        <title>The genome of a short-lived fish provides insights into sex chromosome evolution and the genetic control of aging.</title>
        <authorList>
            <person name="Reichwald K."/>
            <person name="Felder M."/>
            <person name="Petzold A."/>
            <person name="Koch P."/>
            <person name="Groth M."/>
            <person name="Platzer M."/>
        </authorList>
    </citation>
    <scope>NUCLEOTIDE SEQUENCE</scope>
    <source>
        <tissue evidence="7">Brain</tissue>
    </source>
</reference>
<keyword evidence="5" id="KW-1133">Transmembrane helix</keyword>
<keyword evidence="5" id="KW-0812">Transmembrane</keyword>
<dbReference type="GO" id="GO:0006955">
    <property type="term" value="P:immune response"/>
    <property type="evidence" value="ECO:0007669"/>
    <property type="project" value="InterPro"/>
</dbReference>
<evidence type="ECO:0000259" key="6">
    <source>
        <dbReference type="PROSITE" id="PS50049"/>
    </source>
</evidence>
<dbReference type="GO" id="GO:0016020">
    <property type="term" value="C:membrane"/>
    <property type="evidence" value="ECO:0007669"/>
    <property type="project" value="UniProtKB-SubCell"/>
</dbReference>
<organism evidence="7">
    <name type="scientific">Nothobranchius furzeri</name>
    <name type="common">Turquoise killifish</name>
    <dbReference type="NCBI Taxonomy" id="105023"/>
    <lineage>
        <taxon>Eukaryota</taxon>
        <taxon>Metazoa</taxon>
        <taxon>Chordata</taxon>
        <taxon>Craniata</taxon>
        <taxon>Vertebrata</taxon>
        <taxon>Euteleostomi</taxon>
        <taxon>Actinopterygii</taxon>
        <taxon>Neopterygii</taxon>
        <taxon>Teleostei</taxon>
        <taxon>Neoteleostei</taxon>
        <taxon>Acanthomorphata</taxon>
        <taxon>Ovalentaria</taxon>
        <taxon>Atherinomorphae</taxon>
        <taxon>Cyprinodontiformes</taxon>
        <taxon>Nothobranchiidae</taxon>
        <taxon>Nothobranchius</taxon>
    </lineage>
</organism>
<dbReference type="PANTHER" id="PTHR11471:SF33">
    <property type="entry name" value="TUMOR NECROSIS FACTOR LIGAND SUPERFAMILY MEMBER 6"/>
    <property type="match status" value="1"/>
</dbReference>
<comment type="subcellular location">
    <subcellularLocation>
        <location evidence="1">Membrane</location>
    </subcellularLocation>
</comment>
<dbReference type="InterPro" id="IPR008983">
    <property type="entry name" value="Tumour_necrosis_fac-like_dom"/>
</dbReference>
<dbReference type="SMART" id="SM00207">
    <property type="entry name" value="TNF"/>
    <property type="match status" value="1"/>
</dbReference>
<evidence type="ECO:0000256" key="2">
    <source>
        <dbReference type="ARBA" id="ARBA00008670"/>
    </source>
</evidence>
<dbReference type="GO" id="GO:0043123">
    <property type="term" value="P:positive regulation of canonical NF-kappaB signal transduction"/>
    <property type="evidence" value="ECO:0007669"/>
    <property type="project" value="TreeGrafter"/>
</dbReference>
<dbReference type="PANTHER" id="PTHR11471">
    <property type="entry name" value="TUMOR NECROSIS FACTOR FAMILY MEMBER"/>
    <property type="match status" value="1"/>
</dbReference>
<dbReference type="SUPFAM" id="SSF49842">
    <property type="entry name" value="TNF-like"/>
    <property type="match status" value="1"/>
</dbReference>
<evidence type="ECO:0000256" key="1">
    <source>
        <dbReference type="ARBA" id="ARBA00004370"/>
    </source>
</evidence>
<evidence type="ECO:0000256" key="3">
    <source>
        <dbReference type="ARBA" id="ARBA00022514"/>
    </source>
</evidence>
<gene>
    <name evidence="7" type="primary">FASLG</name>
</gene>
<dbReference type="PROSITE" id="PS50049">
    <property type="entry name" value="THD_2"/>
    <property type="match status" value="1"/>
</dbReference>
<evidence type="ECO:0000313" key="7">
    <source>
        <dbReference type="EMBL" id="SBP41361.1"/>
    </source>
</evidence>
<evidence type="ECO:0000256" key="4">
    <source>
        <dbReference type="ARBA" id="ARBA00023136"/>
    </source>
</evidence>
<accession>A0A1A7ZGC0</accession>
<keyword evidence="4 5" id="KW-0472">Membrane</keyword>
<feature type="domain" description="THD" evidence="6">
    <location>
        <begin position="127"/>
        <end position="270"/>
    </location>
</feature>
<dbReference type="GO" id="GO:0005615">
    <property type="term" value="C:extracellular space"/>
    <property type="evidence" value="ECO:0007669"/>
    <property type="project" value="UniProtKB-KW"/>
</dbReference>
<dbReference type="GO" id="GO:0005125">
    <property type="term" value="F:cytokine activity"/>
    <property type="evidence" value="ECO:0007669"/>
    <property type="project" value="UniProtKB-KW"/>
</dbReference>
<feature type="transmembrane region" description="Helical" evidence="5">
    <location>
        <begin position="52"/>
        <end position="76"/>
    </location>
</feature>
<dbReference type="InterPro" id="IPR006052">
    <property type="entry name" value="TNF_dom"/>
</dbReference>
<dbReference type="EMBL" id="HADY01002876">
    <property type="protein sequence ID" value="SBP41361.1"/>
    <property type="molecule type" value="Transcribed_RNA"/>
</dbReference>